<dbReference type="PRINTS" id="PR00411">
    <property type="entry name" value="PNDRDTASEI"/>
</dbReference>
<accession>A0ABT2AYR7</accession>
<reference evidence="5 6" key="1">
    <citation type="submission" date="2022-08" db="EMBL/GenBank/DDBJ databases">
        <authorList>
            <person name="Somphong A."/>
            <person name="Phongsopitanun W."/>
        </authorList>
    </citation>
    <scope>NUCLEOTIDE SEQUENCE [LARGE SCALE GENOMIC DNA]</scope>
    <source>
        <strain evidence="5 6">LP11</strain>
    </source>
</reference>
<dbReference type="PANTHER" id="PTHR42877:SF4">
    <property type="entry name" value="FAD_NAD(P)-BINDING DOMAIN-CONTAINING PROTEIN-RELATED"/>
    <property type="match status" value="1"/>
</dbReference>
<proteinExistence type="inferred from homology"/>
<protein>
    <submittedName>
        <fullName evidence="5">NAD(P)/FAD-dependent oxidoreductase</fullName>
    </submittedName>
</protein>
<keyword evidence="6" id="KW-1185">Reference proteome</keyword>
<dbReference type="PANTHER" id="PTHR42877">
    <property type="entry name" value="L-ORNITHINE N(5)-MONOOXYGENASE-RELATED"/>
    <property type="match status" value="1"/>
</dbReference>
<dbReference type="InterPro" id="IPR051209">
    <property type="entry name" value="FAD-bind_Monooxygenase_sf"/>
</dbReference>
<evidence type="ECO:0000256" key="4">
    <source>
        <dbReference type="ARBA" id="ARBA00023002"/>
    </source>
</evidence>
<dbReference type="InterPro" id="IPR020946">
    <property type="entry name" value="Flavin_mOase-like"/>
</dbReference>
<keyword evidence="3" id="KW-0274">FAD</keyword>
<organism evidence="5 6">
    <name type="scientific">Streptomyces pyxinicus</name>
    <dbReference type="NCBI Taxonomy" id="2970331"/>
    <lineage>
        <taxon>Bacteria</taxon>
        <taxon>Bacillati</taxon>
        <taxon>Actinomycetota</taxon>
        <taxon>Actinomycetes</taxon>
        <taxon>Kitasatosporales</taxon>
        <taxon>Streptomycetaceae</taxon>
        <taxon>Streptomyces</taxon>
    </lineage>
</organism>
<dbReference type="SUPFAM" id="SSF51905">
    <property type="entry name" value="FAD/NAD(P)-binding domain"/>
    <property type="match status" value="2"/>
</dbReference>
<evidence type="ECO:0000313" key="5">
    <source>
        <dbReference type="EMBL" id="MCS0601399.1"/>
    </source>
</evidence>
<evidence type="ECO:0000256" key="2">
    <source>
        <dbReference type="ARBA" id="ARBA00022630"/>
    </source>
</evidence>
<dbReference type="InterPro" id="IPR036188">
    <property type="entry name" value="FAD/NAD-bd_sf"/>
</dbReference>
<evidence type="ECO:0000256" key="1">
    <source>
        <dbReference type="ARBA" id="ARBA00010139"/>
    </source>
</evidence>
<keyword evidence="4" id="KW-0560">Oxidoreductase</keyword>
<comment type="caution">
    <text evidence="5">The sequence shown here is derived from an EMBL/GenBank/DDBJ whole genome shotgun (WGS) entry which is preliminary data.</text>
</comment>
<name>A0ABT2AYR7_9ACTN</name>
<dbReference type="Pfam" id="PF00743">
    <property type="entry name" value="FMO-like"/>
    <property type="match status" value="1"/>
</dbReference>
<dbReference type="Gene3D" id="3.50.50.60">
    <property type="entry name" value="FAD/NAD(P)-binding domain"/>
    <property type="match status" value="2"/>
</dbReference>
<dbReference type="EMBL" id="JANUGP010000005">
    <property type="protein sequence ID" value="MCS0601399.1"/>
    <property type="molecule type" value="Genomic_DNA"/>
</dbReference>
<evidence type="ECO:0000313" key="6">
    <source>
        <dbReference type="Proteomes" id="UP001205612"/>
    </source>
</evidence>
<keyword evidence="2" id="KW-0285">Flavoprotein</keyword>
<gene>
    <name evidence="5" type="ORF">NX794_09180</name>
</gene>
<evidence type="ECO:0000256" key="3">
    <source>
        <dbReference type="ARBA" id="ARBA00022827"/>
    </source>
</evidence>
<comment type="similarity">
    <text evidence="1">Belongs to the FAD-binding monooxygenase family.</text>
</comment>
<sequence length="506" mass="55304">MNPTSDTLTHLPPPEHADVLVIGTGFAGLGTAARLKRRGTHSFVVLERADDVGGTWRDNTYPGAACDVPSHLYSFSFRPNPDWSRLFARGPEIHRYLRDTARDEGLLPHIRFGAEVTQARWDTVTRHWVVTTARGVFTGRFLVTGTGHLSDHSLPDIPGLAGFDGPVFHSARWDHGTPLAGKRVAVVGSGASAVQIVPEVAEAAAEVVVFQRSAPYVVPRPDRAYTDTEKRVFRRDPEAVPAHRAEIFWYLEAGYAARRAAPHQLAEAKAAARAHLERQVADPELRAALTPDYELGCKRVLISDTYYPALTRDHVRLEPSALAQLEPGTAVAASGARHAVDVVVLCTGFETAEPPYAHLVHDGAGTSLAEHWAQGMEAYASTTVAGFPNLFLVNGPNTGLGHNSIVHVIEAQVTYVLGALDWSRAHGDHDVEVTPAAQRRYTGELARRGADTVWHSRGCESWYLDPRSGRLTLIWPDFADEFRHRNGTFDPPAYRAPTLTPAPVTP</sequence>
<dbReference type="Proteomes" id="UP001205612">
    <property type="component" value="Unassembled WGS sequence"/>
</dbReference>
<dbReference type="RefSeq" id="WP_258777782.1">
    <property type="nucleotide sequence ID" value="NZ_JANUGP010000005.1"/>
</dbReference>